<evidence type="ECO:0000259" key="1">
    <source>
        <dbReference type="Pfam" id="PF00994"/>
    </source>
</evidence>
<comment type="caution">
    <text evidence="2">The sequence shown here is derived from an EMBL/GenBank/DDBJ whole genome shotgun (WGS) entry which is preliminary data.</text>
</comment>
<dbReference type="InterPro" id="IPR001453">
    <property type="entry name" value="MoaB/Mog_dom"/>
</dbReference>
<sequence length="76" mass="8210">MTEHMRVALLVVGDEILDGSTTDSNSGWVCRQASGRGASVVRTAVVPDDPREIAQGLDFLLQTEPAWWSHSGDSAR</sequence>
<dbReference type="Pfam" id="PF00994">
    <property type="entry name" value="MoCF_biosynth"/>
    <property type="match status" value="1"/>
</dbReference>
<dbReference type="EMBL" id="BAABHM010000018">
    <property type="protein sequence ID" value="GAA4714535.1"/>
    <property type="molecule type" value="Genomic_DNA"/>
</dbReference>
<dbReference type="PANTHER" id="PTHR13939">
    <property type="entry name" value="NICOTINAMIDE-NUCLEOTIDE AMIDOHYDROLASE PNCC"/>
    <property type="match status" value="1"/>
</dbReference>
<organism evidence="2 3">
    <name type="scientific">Promicromonospora umidemergens</name>
    <dbReference type="NCBI Taxonomy" id="629679"/>
    <lineage>
        <taxon>Bacteria</taxon>
        <taxon>Bacillati</taxon>
        <taxon>Actinomycetota</taxon>
        <taxon>Actinomycetes</taxon>
        <taxon>Micrococcales</taxon>
        <taxon>Promicromonosporaceae</taxon>
        <taxon>Promicromonospora</taxon>
    </lineage>
</organism>
<gene>
    <name evidence="2" type="ORF">GCM10023198_42210</name>
</gene>
<evidence type="ECO:0000313" key="2">
    <source>
        <dbReference type="EMBL" id="GAA4714535.1"/>
    </source>
</evidence>
<reference evidence="3" key="1">
    <citation type="journal article" date="2019" name="Int. J. Syst. Evol. Microbiol.">
        <title>The Global Catalogue of Microorganisms (GCM) 10K type strain sequencing project: providing services to taxonomists for standard genome sequencing and annotation.</title>
        <authorList>
            <consortium name="The Broad Institute Genomics Platform"/>
            <consortium name="The Broad Institute Genome Sequencing Center for Infectious Disease"/>
            <person name="Wu L."/>
            <person name="Ma J."/>
        </authorList>
    </citation>
    <scope>NUCLEOTIDE SEQUENCE [LARGE SCALE GENOMIC DNA]</scope>
    <source>
        <strain evidence="3">JCM 17975</strain>
    </source>
</reference>
<dbReference type="Gene3D" id="3.40.980.10">
    <property type="entry name" value="MoaB/Mog-like domain"/>
    <property type="match status" value="1"/>
</dbReference>
<dbReference type="SUPFAM" id="SSF53218">
    <property type="entry name" value="Molybdenum cofactor biosynthesis proteins"/>
    <property type="match status" value="1"/>
</dbReference>
<dbReference type="Proteomes" id="UP001500843">
    <property type="component" value="Unassembled WGS sequence"/>
</dbReference>
<protein>
    <recommendedName>
        <fullName evidence="1">MoaB/Mog domain-containing protein</fullName>
    </recommendedName>
</protein>
<evidence type="ECO:0000313" key="3">
    <source>
        <dbReference type="Proteomes" id="UP001500843"/>
    </source>
</evidence>
<proteinExistence type="predicted"/>
<dbReference type="InterPro" id="IPR050101">
    <property type="entry name" value="CinA"/>
</dbReference>
<accession>A0ABP8XSP5</accession>
<dbReference type="InterPro" id="IPR036425">
    <property type="entry name" value="MoaB/Mog-like_dom_sf"/>
</dbReference>
<dbReference type="PANTHER" id="PTHR13939:SF0">
    <property type="entry name" value="NMN AMIDOHYDROLASE-LIKE PROTEIN YFAY"/>
    <property type="match status" value="1"/>
</dbReference>
<name>A0ABP8XSP5_9MICO</name>
<keyword evidence="3" id="KW-1185">Reference proteome</keyword>
<feature type="domain" description="MoaB/Mog" evidence="1">
    <location>
        <begin position="9"/>
        <end position="57"/>
    </location>
</feature>